<dbReference type="SUPFAM" id="SSF49899">
    <property type="entry name" value="Concanavalin A-like lectins/glucanases"/>
    <property type="match status" value="2"/>
</dbReference>
<evidence type="ECO:0000256" key="5">
    <source>
        <dbReference type="ARBA" id="ARBA00022729"/>
    </source>
</evidence>
<sequence>MDHESSFNLFEISNITRKTIGAKMFKVHEWDSPAYRFIRFDHIPSVSTPVLQQLLKQMQNDDGFVFVASIRQDRSSRGTLVGLEGSDGHRFFEIICNGNANSLDLVYWVEDSQNVISFEDVDLSDSQWKNITLHVHGNIASLYVDCSLIDSFTMDESFYDNLQVKGSRMYVAKGSNRERHFRGLLQNVCFIFDTPLEDILGRRGCEISKPDDVHAVSENEDLMEVSPVISTNFITQHNQKVDTCEHSCEQLSSMFQELKGLHIMVRNLMDGMQKVTEENTIMKKTLNNIRNIKQNHMCWQDGRLFVDKEDWVVDSCTKCTCQESKIVCHRITCPPVACALPVFLEGECCPMCLSKDSEDGWSPWSEWTECTVTCGTGTQQRGRSCDATSNPCNGPSIQTRTCSLAKCNSRVRQDGGWSLWSPWSSCSVSCGEGHITRIRHCNSPVPQLGGKDCEGSGRETQHCDTKPCPNGCLSNPCFGGVECTSTLDGSWECGLCPTGFQGNGIFCEDINECDLVPDVCFKVSGKQRCVNTDPGFHCLPCPQRYKGNQPFGMGVEVARNDKQICEPENPCNDKTHSCHRFAECIYLSHFNDPMYKCQCKIGYAGDGFICGEDSDLDGWPNQNLVCRANATYHCKKDNCPNLPNSGQEDFDNDGQGDACDKDDDNDKIIDERDNCPLLFNPRQFDYDKDEVGDRCDNCPYEHNPAQIDTDNNGEGDACAVDIDGDGILNENDNCPYAYNSDQKDTDKDGFGDQCDNCVQLHNPDQADTDNDLVGDQCDNNQDIDEDGYQNSLDNCPYIPNANQIDHDKDGKGDACDFDDDNDGIPDDKDNCRLVANKEQVDSDGDGRGDDCQDDFDNDGIPDILDMCPENSAISMTDFRKFQMVHLDPKGTTQIDPNWVVRHQGKELVQTANSDPGIAVGYDKFNAVDFSGTFYVNTDRDDDYAGFVFGYQSSGRFYVVMWKQITQTYWEDQPSKAFGISGVSLKVVNSTTGTGENLRNALWHTGDTPGQIGGSGTKMSNRMVCREASHAGSWYTASGSQLNAQLEGWLSQAQSTLGPARAIIAPHAGYTYCGACAAHAYKQVDPSITCKDDFSIVPILVGALSESKEQEYGKLLSKYLADEANLFIISSDFCHWGQRFRYTYYDESQGEIYRSIEHLDKMAVAELKKNGVDMNFSFLNYAQSSQCRNWSDSSAMERLRDGAMAVEAVTAALIELEDSPFTNAGTGSNLNLVGNIECDASIMEGKSLDYGAVGALSGIKNPVLVARTLLNESQKGKLSAGRIPPCFLAGVGAQQWAISHGIPPCPSEKMATKFSLSAYKRNKRKMEMAEKMEPEHNSFKRRRQSSGTVNEMVDLEEPASLDTVGAVVVDQQGNVAAAVSSGGLAMKHPGRVGQAAQYGCGCWAENARDTRPYSTAVSTSGCGEHLMRTMLARECSTAMQSDNAHQALLDAMQNKFIMEFLWTHTTESMCVGYMSAKDRKARAHISRLPPGAVAGQSLAIEGGVCRLGGVE</sequence>
<dbReference type="InterPro" id="IPR000742">
    <property type="entry name" value="EGF"/>
</dbReference>
<feature type="active site" description="Nucleophile" evidence="11">
    <location>
        <position position="1362"/>
    </location>
</feature>
<keyword evidence="4" id="KW-0358">Heparin-binding</keyword>
<dbReference type="SUPFAM" id="SSF57603">
    <property type="entry name" value="FnI-like domain"/>
    <property type="match status" value="1"/>
</dbReference>
<evidence type="ECO:0000256" key="12">
    <source>
        <dbReference type="PIRSR" id="PIRSR600246-3"/>
    </source>
</evidence>
<dbReference type="Gene3D" id="6.20.200.20">
    <property type="match status" value="1"/>
</dbReference>
<evidence type="ECO:0000256" key="7">
    <source>
        <dbReference type="ARBA" id="ARBA00022837"/>
    </source>
</evidence>
<feature type="repeat" description="TSP type-3" evidence="14">
    <location>
        <begin position="804"/>
        <end position="839"/>
    </location>
</feature>
<dbReference type="OrthoDB" id="14563at2759"/>
<dbReference type="FunFam" id="4.10.1080.10:FF:000004">
    <property type="entry name" value="Cartilage oligomeric matrix protein"/>
    <property type="match status" value="1"/>
</dbReference>
<dbReference type="InterPro" id="IPR001007">
    <property type="entry name" value="VWF_dom"/>
</dbReference>
<dbReference type="InterPro" id="IPR037464">
    <property type="entry name" value="Taspase1"/>
</dbReference>
<dbReference type="InterPro" id="IPR000884">
    <property type="entry name" value="TSP1_rpt"/>
</dbReference>
<feature type="domain" description="TSP C-terminal" evidence="18">
    <location>
        <begin position="879"/>
        <end position="1094"/>
    </location>
</feature>
<dbReference type="SMART" id="SM00214">
    <property type="entry name" value="VWC"/>
    <property type="match status" value="1"/>
</dbReference>
<keyword evidence="20" id="KW-1185">Reference proteome</keyword>
<dbReference type="InterPro" id="IPR003367">
    <property type="entry name" value="Thrombospondin_3-like_rpt"/>
</dbReference>
<feature type="repeat" description="TSP type-3" evidence="14">
    <location>
        <begin position="840"/>
        <end position="875"/>
    </location>
</feature>
<dbReference type="GO" id="GO:0005576">
    <property type="term" value="C:extracellular region"/>
    <property type="evidence" value="ECO:0007669"/>
    <property type="project" value="InterPro"/>
</dbReference>
<evidence type="ECO:0000256" key="14">
    <source>
        <dbReference type="PROSITE-ProRule" id="PRU00634"/>
    </source>
</evidence>
<dbReference type="PROSITE" id="PS50184">
    <property type="entry name" value="VWFC_2"/>
    <property type="match status" value="1"/>
</dbReference>
<evidence type="ECO:0000256" key="13">
    <source>
        <dbReference type="PROSITE-ProRule" id="PRU00076"/>
    </source>
</evidence>
<evidence type="ECO:0000256" key="1">
    <source>
        <dbReference type="ARBA" id="ARBA00009456"/>
    </source>
</evidence>
<dbReference type="InterPro" id="IPR000246">
    <property type="entry name" value="Peptidase_T2"/>
</dbReference>
<dbReference type="InterPro" id="IPR001881">
    <property type="entry name" value="EGF-like_Ca-bd_dom"/>
</dbReference>
<evidence type="ECO:0000256" key="15">
    <source>
        <dbReference type="SAM" id="MobiDB-lite"/>
    </source>
</evidence>
<dbReference type="Gene3D" id="3.40.830.10">
    <property type="entry name" value="LigB-like"/>
    <property type="match status" value="2"/>
</dbReference>
<feature type="domain" description="EGF-like" evidence="16">
    <location>
        <begin position="567"/>
        <end position="609"/>
    </location>
</feature>
<dbReference type="Gene3D" id="2.10.25.10">
    <property type="entry name" value="Laminin"/>
    <property type="match status" value="3"/>
</dbReference>
<dbReference type="GO" id="GO:0007155">
    <property type="term" value="P:cell adhesion"/>
    <property type="evidence" value="ECO:0007669"/>
    <property type="project" value="UniProtKB-KW"/>
</dbReference>
<keyword evidence="7 14" id="KW-0106">Calcium</keyword>
<dbReference type="PROSITE" id="PS50092">
    <property type="entry name" value="TSP1"/>
    <property type="match status" value="2"/>
</dbReference>
<dbReference type="PANTHER" id="PTHR10199">
    <property type="entry name" value="THROMBOSPONDIN"/>
    <property type="match status" value="1"/>
</dbReference>
<evidence type="ECO:0000259" key="16">
    <source>
        <dbReference type="PROSITE" id="PS50026"/>
    </source>
</evidence>
<dbReference type="SMART" id="SM00210">
    <property type="entry name" value="TSPN"/>
    <property type="match status" value="1"/>
</dbReference>
<feature type="repeat" description="TSP type-3" evidence="14">
    <location>
        <begin position="648"/>
        <end position="683"/>
    </location>
</feature>
<accession>A0A556UFY9</accession>
<dbReference type="FunFam" id="4.10.1080.10:FF:000001">
    <property type="entry name" value="Thrombospondin 3"/>
    <property type="match status" value="1"/>
</dbReference>
<dbReference type="PROSITE" id="PS51236">
    <property type="entry name" value="TSP_CTER"/>
    <property type="match status" value="1"/>
</dbReference>
<feature type="site" description="Cleavage; by autolysis" evidence="12">
    <location>
        <begin position="1361"/>
        <end position="1362"/>
    </location>
</feature>
<keyword evidence="9" id="KW-1015">Disulfide bond</keyword>
<feature type="domain" description="VWFC" evidence="17">
    <location>
        <begin position="296"/>
        <end position="353"/>
    </location>
</feature>
<evidence type="ECO:0000256" key="6">
    <source>
        <dbReference type="ARBA" id="ARBA00022737"/>
    </source>
</evidence>
<dbReference type="Gene3D" id="2.20.100.10">
    <property type="entry name" value="Thrombospondin type-1 (TSP1) repeat"/>
    <property type="match status" value="2"/>
</dbReference>
<dbReference type="SMART" id="SM00209">
    <property type="entry name" value="TSP1"/>
    <property type="match status" value="2"/>
</dbReference>
<dbReference type="InterPro" id="IPR028974">
    <property type="entry name" value="TSP_type-3_rpt"/>
</dbReference>
<feature type="repeat" description="TSP type-3" evidence="14">
    <location>
        <begin position="707"/>
        <end position="742"/>
    </location>
</feature>
<dbReference type="InterPro" id="IPR024731">
    <property type="entry name" value="NELL2-like_EGF"/>
</dbReference>
<feature type="compositionally biased region" description="Basic and acidic residues" evidence="15">
    <location>
        <begin position="804"/>
        <end position="814"/>
    </location>
</feature>
<comment type="caution">
    <text evidence="19">The sequence shown here is derived from an EMBL/GenBank/DDBJ whole genome shotgun (WGS) entry which is preliminary data.</text>
</comment>
<dbReference type="InterPro" id="IPR008859">
    <property type="entry name" value="Thrombospondin_C"/>
</dbReference>
<dbReference type="InterPro" id="IPR013320">
    <property type="entry name" value="ConA-like_dom_sf"/>
</dbReference>
<dbReference type="PROSITE" id="PS51234">
    <property type="entry name" value="TSP3"/>
    <property type="match status" value="4"/>
</dbReference>
<dbReference type="SUPFAM" id="SSF103647">
    <property type="entry name" value="TSP type-3 repeat"/>
    <property type="match status" value="3"/>
</dbReference>
<evidence type="ECO:0000256" key="9">
    <source>
        <dbReference type="ARBA" id="ARBA00023157"/>
    </source>
</evidence>
<dbReference type="SMART" id="SM00181">
    <property type="entry name" value="EGF"/>
    <property type="match status" value="3"/>
</dbReference>
<dbReference type="InterPro" id="IPR036383">
    <property type="entry name" value="TSP1_rpt_sf"/>
</dbReference>
<gene>
    <name evidence="19" type="ORF">Baya_10602</name>
</gene>
<evidence type="ECO:0000256" key="11">
    <source>
        <dbReference type="PIRSR" id="PIRSR600246-1"/>
    </source>
</evidence>
<dbReference type="GO" id="GO:0004298">
    <property type="term" value="F:threonine-type endopeptidase activity"/>
    <property type="evidence" value="ECO:0007669"/>
    <property type="project" value="InterPro"/>
</dbReference>
<dbReference type="Pfam" id="PF00090">
    <property type="entry name" value="TSP_1"/>
    <property type="match status" value="2"/>
</dbReference>
<evidence type="ECO:0000259" key="17">
    <source>
        <dbReference type="PROSITE" id="PS50184"/>
    </source>
</evidence>
<comment type="similarity">
    <text evidence="1">Belongs to the thrombospondin family.</text>
</comment>
<dbReference type="GO" id="GO:0016525">
    <property type="term" value="P:negative regulation of angiogenesis"/>
    <property type="evidence" value="ECO:0007669"/>
    <property type="project" value="TreeGrafter"/>
</dbReference>
<feature type="region of interest" description="Disordered" evidence="15">
    <location>
        <begin position="765"/>
        <end position="821"/>
    </location>
</feature>
<dbReference type="FunFam" id="2.20.100.10:FF:000007">
    <property type="entry name" value="Thrombospondin 1"/>
    <property type="match status" value="1"/>
</dbReference>
<dbReference type="Pfam" id="PF12947">
    <property type="entry name" value="EGF_3"/>
    <property type="match status" value="1"/>
</dbReference>
<dbReference type="NCBIfam" id="TIGR04336">
    <property type="entry name" value="AmmeMemoSam_B"/>
    <property type="match status" value="2"/>
</dbReference>
<dbReference type="InterPro" id="IPR002737">
    <property type="entry name" value="MEMO1_fam"/>
</dbReference>
<comment type="caution">
    <text evidence="13">Lacks conserved residue(s) required for the propagation of feature annotation.</text>
</comment>
<evidence type="ECO:0000256" key="2">
    <source>
        <dbReference type="ARBA" id="ARBA00010872"/>
    </source>
</evidence>
<evidence type="ECO:0000313" key="20">
    <source>
        <dbReference type="Proteomes" id="UP000319801"/>
    </source>
</evidence>
<dbReference type="Proteomes" id="UP000319801">
    <property type="component" value="Unassembled WGS sequence"/>
</dbReference>
<protein>
    <submittedName>
        <fullName evidence="19">Thrombospondin-2</fullName>
    </submittedName>
</protein>
<evidence type="ECO:0000256" key="10">
    <source>
        <dbReference type="ARBA" id="ARBA00023180"/>
    </source>
</evidence>
<dbReference type="GO" id="GO:0005509">
    <property type="term" value="F:calcium ion binding"/>
    <property type="evidence" value="ECO:0007669"/>
    <property type="project" value="UniProtKB-UniRule"/>
</dbReference>
<comment type="similarity">
    <text evidence="2">Belongs to the Ntn-hydrolase family.</text>
</comment>
<proteinExistence type="inferred from homology"/>
<name>A0A556UFY9_BAGYA</name>
<dbReference type="InterPro" id="IPR048287">
    <property type="entry name" value="TSPN-like_N"/>
</dbReference>
<evidence type="ECO:0000256" key="3">
    <source>
        <dbReference type="ARBA" id="ARBA00022536"/>
    </source>
</evidence>
<dbReference type="Gene3D" id="4.10.1080.10">
    <property type="entry name" value="TSP type-3 repeat"/>
    <property type="match status" value="2"/>
</dbReference>
<dbReference type="PANTHER" id="PTHR10199:SF10">
    <property type="entry name" value="THROMBOSPONDIN-2"/>
    <property type="match status" value="1"/>
</dbReference>
<dbReference type="Gene3D" id="3.60.20.30">
    <property type="entry name" value="(Glycosyl)asparaginase"/>
    <property type="match status" value="1"/>
</dbReference>
<dbReference type="PROSITE" id="PS01208">
    <property type="entry name" value="VWFC_1"/>
    <property type="match status" value="1"/>
</dbReference>
<dbReference type="InterPro" id="IPR017897">
    <property type="entry name" value="Thrombospondin_3_rpt"/>
</dbReference>
<evidence type="ECO:0000256" key="8">
    <source>
        <dbReference type="ARBA" id="ARBA00022889"/>
    </source>
</evidence>
<dbReference type="Gene3D" id="2.60.120.200">
    <property type="match status" value="2"/>
</dbReference>
<dbReference type="FunFam" id="2.10.25.10:FF:000025">
    <property type="entry name" value="Thrombospondin 3"/>
    <property type="match status" value="1"/>
</dbReference>
<dbReference type="PROSITE" id="PS50026">
    <property type="entry name" value="EGF_3"/>
    <property type="match status" value="1"/>
</dbReference>
<evidence type="ECO:0000259" key="18">
    <source>
        <dbReference type="PROSITE" id="PS51236"/>
    </source>
</evidence>
<dbReference type="Pfam" id="PF00093">
    <property type="entry name" value="VWC"/>
    <property type="match status" value="1"/>
</dbReference>
<dbReference type="SUPFAM" id="SSF56235">
    <property type="entry name" value="N-terminal nucleophile aminohydrolases (Ntn hydrolases)"/>
    <property type="match status" value="1"/>
</dbReference>
<keyword evidence="10" id="KW-0325">Glycoprotein</keyword>
<reference evidence="19 20" key="1">
    <citation type="journal article" date="2019" name="Genome Biol. Evol.">
        <title>Whole-Genome Sequencing of the Giant Devil Catfish, Bagarius yarrelli.</title>
        <authorList>
            <person name="Jiang W."/>
            <person name="Lv Y."/>
            <person name="Cheng L."/>
            <person name="Yang K."/>
            <person name="Chao B."/>
            <person name="Wang X."/>
            <person name="Li Y."/>
            <person name="Pan X."/>
            <person name="You X."/>
            <person name="Zhang Y."/>
            <person name="Yang J."/>
            <person name="Li J."/>
            <person name="Zhang X."/>
            <person name="Liu S."/>
            <person name="Sun C."/>
            <person name="Yang J."/>
            <person name="Shi Q."/>
        </authorList>
    </citation>
    <scope>NUCLEOTIDE SEQUENCE [LARGE SCALE GENOMIC DNA]</scope>
    <source>
        <strain evidence="19">JWS20170419001</strain>
        <tissue evidence="19">Muscle</tissue>
    </source>
</reference>
<dbReference type="CDD" id="cd07361">
    <property type="entry name" value="MEMO_like"/>
    <property type="match status" value="1"/>
</dbReference>
<organism evidence="19 20">
    <name type="scientific">Bagarius yarrelli</name>
    <name type="common">Goonch</name>
    <name type="synonym">Bagrus yarrelli</name>
    <dbReference type="NCBI Taxonomy" id="175774"/>
    <lineage>
        <taxon>Eukaryota</taxon>
        <taxon>Metazoa</taxon>
        <taxon>Chordata</taxon>
        <taxon>Craniata</taxon>
        <taxon>Vertebrata</taxon>
        <taxon>Euteleostomi</taxon>
        <taxon>Actinopterygii</taxon>
        <taxon>Neopterygii</taxon>
        <taxon>Teleostei</taxon>
        <taxon>Ostariophysi</taxon>
        <taxon>Siluriformes</taxon>
        <taxon>Sisoridae</taxon>
        <taxon>Sisorinae</taxon>
        <taxon>Bagarius</taxon>
    </lineage>
</organism>
<dbReference type="GO" id="GO:0008201">
    <property type="term" value="F:heparin binding"/>
    <property type="evidence" value="ECO:0007669"/>
    <property type="project" value="UniProtKB-KW"/>
</dbReference>
<dbReference type="EMBL" id="VCAZ01000072">
    <property type="protein sequence ID" value="TSO98520.1"/>
    <property type="molecule type" value="Genomic_DNA"/>
</dbReference>
<dbReference type="Pfam" id="PF01112">
    <property type="entry name" value="Asparaginase_2"/>
    <property type="match status" value="1"/>
</dbReference>
<keyword evidence="8" id="KW-0130">Cell adhesion</keyword>
<keyword evidence="3 13" id="KW-0245">EGF-like domain</keyword>
<evidence type="ECO:0000313" key="19">
    <source>
        <dbReference type="EMBL" id="TSO98520.1"/>
    </source>
</evidence>
<dbReference type="SUPFAM" id="SSF82895">
    <property type="entry name" value="TSP-1 type 1 repeat"/>
    <property type="match status" value="2"/>
</dbReference>
<dbReference type="FunFam" id="2.10.25.10:FF:000070">
    <property type="entry name" value="Thrombospondin 2"/>
    <property type="match status" value="1"/>
</dbReference>
<dbReference type="SMART" id="SM00179">
    <property type="entry name" value="EGF_CA"/>
    <property type="match status" value="2"/>
</dbReference>
<dbReference type="InterPro" id="IPR029055">
    <property type="entry name" value="Ntn_hydrolases_N"/>
</dbReference>
<dbReference type="FunFam" id="2.10.25.10:FF:000027">
    <property type="entry name" value="Thrombospondin 3"/>
    <property type="match status" value="1"/>
</dbReference>
<dbReference type="Pfam" id="PF05735">
    <property type="entry name" value="TSP_C"/>
    <property type="match status" value="1"/>
</dbReference>
<dbReference type="Pfam" id="PF02412">
    <property type="entry name" value="TSP_3"/>
    <property type="match status" value="6"/>
</dbReference>
<dbReference type="CDD" id="cd04514">
    <property type="entry name" value="Taspase1_like"/>
    <property type="match status" value="1"/>
</dbReference>
<dbReference type="FunFam" id="2.20.100.10:FF:000004">
    <property type="entry name" value="Adhesion G protein-coupled receptor B2"/>
    <property type="match status" value="1"/>
</dbReference>
<keyword evidence="6" id="KW-0677">Repeat</keyword>
<evidence type="ECO:0000256" key="4">
    <source>
        <dbReference type="ARBA" id="ARBA00022674"/>
    </source>
</evidence>
<dbReference type="Pfam" id="PF01875">
    <property type="entry name" value="Memo"/>
    <property type="match status" value="2"/>
</dbReference>
<keyword evidence="5" id="KW-0732">Signal</keyword>